<accession>A0A4R8BSU7</accession>
<name>A0A4R8BSU7_9ACTN</name>
<gene>
    <name evidence="1" type="ORF">EV653_7451</name>
</gene>
<dbReference type="Proteomes" id="UP000295146">
    <property type="component" value="Unassembled WGS sequence"/>
</dbReference>
<evidence type="ECO:0000313" key="2">
    <source>
        <dbReference type="Proteomes" id="UP000295146"/>
    </source>
</evidence>
<reference evidence="1 2" key="1">
    <citation type="submission" date="2019-03" db="EMBL/GenBank/DDBJ databases">
        <title>Genomic Encyclopedia of Type Strains, Phase III (KMG-III): the genomes of soil and plant-associated and newly described type strains.</title>
        <authorList>
            <person name="Whitman W."/>
        </authorList>
    </citation>
    <scope>NUCLEOTIDE SEQUENCE [LARGE SCALE GENOMIC DNA]</scope>
    <source>
        <strain evidence="1 2">VKM Ac-2573</strain>
    </source>
</reference>
<sequence length="199" mass="21870">MSDSTREFTLSAWVDESVIIDGPRCPGGTYTLAAAVVETASVTAMLESLQALTLTKGGRLHWVDESAKRRDRIAAAIAAFDLAAIVATGAPVHRSKQERARRCCMERLFYELALIGVDEVCLESRTSTPDQRDLRLVDSARDKGLIPHGFRVGFARPRDEPMLWIPDAVAGALTAARLGEPRWLLAMSEILTEHEVVVR</sequence>
<protein>
    <submittedName>
        <fullName evidence="1">Uncharacterized protein</fullName>
    </submittedName>
</protein>
<dbReference type="AlphaFoldDB" id="A0A4R8BSU7"/>
<dbReference type="RefSeq" id="WP_134110481.1">
    <property type="nucleotide sequence ID" value="NZ_SODP01000004.1"/>
</dbReference>
<dbReference type="OrthoDB" id="3255134at2"/>
<evidence type="ECO:0000313" key="1">
    <source>
        <dbReference type="EMBL" id="TDW60892.1"/>
    </source>
</evidence>
<keyword evidence="2" id="KW-1185">Reference proteome</keyword>
<comment type="caution">
    <text evidence="1">The sequence shown here is derived from an EMBL/GenBank/DDBJ whole genome shotgun (WGS) entry which is preliminary data.</text>
</comment>
<organism evidence="1 2">
    <name type="scientific">Kribbella pratensis</name>
    <dbReference type="NCBI Taxonomy" id="2512112"/>
    <lineage>
        <taxon>Bacteria</taxon>
        <taxon>Bacillati</taxon>
        <taxon>Actinomycetota</taxon>
        <taxon>Actinomycetes</taxon>
        <taxon>Propionibacteriales</taxon>
        <taxon>Kribbellaceae</taxon>
        <taxon>Kribbella</taxon>
    </lineage>
</organism>
<dbReference type="EMBL" id="SODP01000004">
    <property type="protein sequence ID" value="TDW60892.1"/>
    <property type="molecule type" value="Genomic_DNA"/>
</dbReference>
<proteinExistence type="predicted"/>